<dbReference type="SUPFAM" id="SSF47384">
    <property type="entry name" value="Homodimeric domain of signal transducing histidine kinase"/>
    <property type="match status" value="1"/>
</dbReference>
<accession>A0A1Y3U7D9</accession>
<keyword evidence="4" id="KW-0597">Phosphoprotein</keyword>
<proteinExistence type="predicted"/>
<evidence type="ECO:0000256" key="10">
    <source>
        <dbReference type="ARBA" id="ARBA00023136"/>
    </source>
</evidence>
<keyword evidence="10 12" id="KW-0472">Membrane</keyword>
<evidence type="ECO:0000256" key="4">
    <source>
        <dbReference type="ARBA" id="ARBA00022553"/>
    </source>
</evidence>
<feature type="compositionally biased region" description="Acidic residues" evidence="11">
    <location>
        <begin position="156"/>
        <end position="168"/>
    </location>
</feature>
<feature type="transmembrane region" description="Helical" evidence="12">
    <location>
        <begin position="329"/>
        <end position="353"/>
    </location>
</feature>
<evidence type="ECO:0000313" key="16">
    <source>
        <dbReference type="Proteomes" id="UP000196560"/>
    </source>
</evidence>
<evidence type="ECO:0000256" key="1">
    <source>
        <dbReference type="ARBA" id="ARBA00000085"/>
    </source>
</evidence>
<dbReference type="Gene3D" id="3.30.565.10">
    <property type="entry name" value="Histidine kinase-like ATPase, C-terminal domain"/>
    <property type="match status" value="1"/>
</dbReference>
<dbReference type="InterPro" id="IPR036097">
    <property type="entry name" value="HisK_dim/P_sf"/>
</dbReference>
<feature type="compositionally biased region" description="Polar residues" evidence="11">
    <location>
        <begin position="181"/>
        <end position="193"/>
    </location>
</feature>
<dbReference type="SMART" id="SM00387">
    <property type="entry name" value="HATPase_c"/>
    <property type="match status" value="1"/>
</dbReference>
<dbReference type="Pfam" id="PF02518">
    <property type="entry name" value="HATPase_c"/>
    <property type="match status" value="1"/>
</dbReference>
<dbReference type="InterPro" id="IPR003660">
    <property type="entry name" value="HAMP_dom"/>
</dbReference>
<evidence type="ECO:0000256" key="9">
    <source>
        <dbReference type="ARBA" id="ARBA00023012"/>
    </source>
</evidence>
<dbReference type="InterPro" id="IPR005467">
    <property type="entry name" value="His_kinase_dom"/>
</dbReference>
<dbReference type="SMART" id="SM00388">
    <property type="entry name" value="HisKA"/>
    <property type="match status" value="1"/>
</dbReference>
<dbReference type="GO" id="GO:0000155">
    <property type="term" value="F:phosphorelay sensor kinase activity"/>
    <property type="evidence" value="ECO:0007669"/>
    <property type="project" value="InterPro"/>
</dbReference>
<dbReference type="GO" id="GO:0005886">
    <property type="term" value="C:plasma membrane"/>
    <property type="evidence" value="ECO:0007669"/>
    <property type="project" value="UniProtKB-SubCell"/>
</dbReference>
<dbReference type="InterPro" id="IPR003661">
    <property type="entry name" value="HisK_dim/P_dom"/>
</dbReference>
<organism evidence="15 16">
    <name type="scientific">Enorma massiliensis</name>
    <dbReference type="NCBI Taxonomy" id="1472761"/>
    <lineage>
        <taxon>Bacteria</taxon>
        <taxon>Bacillati</taxon>
        <taxon>Actinomycetota</taxon>
        <taxon>Coriobacteriia</taxon>
        <taxon>Coriobacteriales</taxon>
        <taxon>Coriobacteriaceae</taxon>
        <taxon>Enorma</taxon>
    </lineage>
</organism>
<evidence type="ECO:0000256" key="11">
    <source>
        <dbReference type="SAM" id="MobiDB-lite"/>
    </source>
</evidence>
<keyword evidence="7" id="KW-0418">Kinase</keyword>
<feature type="compositionally biased region" description="Low complexity" evidence="11">
    <location>
        <begin position="197"/>
        <end position="226"/>
    </location>
</feature>
<keyword evidence="6 12" id="KW-0812">Transmembrane</keyword>
<evidence type="ECO:0000256" key="12">
    <source>
        <dbReference type="SAM" id="Phobius"/>
    </source>
</evidence>
<dbReference type="CDD" id="cd06225">
    <property type="entry name" value="HAMP"/>
    <property type="match status" value="1"/>
</dbReference>
<dbReference type="Pfam" id="PF00512">
    <property type="entry name" value="HisKA"/>
    <property type="match status" value="1"/>
</dbReference>
<dbReference type="Proteomes" id="UP000196560">
    <property type="component" value="Unassembled WGS sequence"/>
</dbReference>
<dbReference type="eggNOG" id="COG2205">
    <property type="taxonomic scope" value="Bacteria"/>
</dbReference>
<keyword evidence="9" id="KW-0902">Two-component regulatory system</keyword>
<evidence type="ECO:0000256" key="8">
    <source>
        <dbReference type="ARBA" id="ARBA00022989"/>
    </source>
</evidence>
<dbReference type="PROSITE" id="PS50885">
    <property type="entry name" value="HAMP"/>
    <property type="match status" value="1"/>
</dbReference>
<dbReference type="CDD" id="cd00082">
    <property type="entry name" value="HisKA"/>
    <property type="match status" value="1"/>
</dbReference>
<dbReference type="InterPro" id="IPR036890">
    <property type="entry name" value="HATPase_C_sf"/>
</dbReference>
<dbReference type="Gene3D" id="6.10.340.10">
    <property type="match status" value="1"/>
</dbReference>
<dbReference type="PROSITE" id="PS50109">
    <property type="entry name" value="HIS_KIN"/>
    <property type="match status" value="1"/>
</dbReference>
<comment type="caution">
    <text evidence="15">The sequence shown here is derived from an EMBL/GenBank/DDBJ whole genome shotgun (WGS) entry which is preliminary data.</text>
</comment>
<feature type="domain" description="HAMP" evidence="14">
    <location>
        <begin position="353"/>
        <end position="406"/>
    </location>
</feature>
<dbReference type="InterPro" id="IPR004358">
    <property type="entry name" value="Sig_transdc_His_kin-like_C"/>
</dbReference>
<dbReference type="EMBL" id="NFHO01000002">
    <property type="protein sequence ID" value="OUN44055.1"/>
    <property type="molecule type" value="Genomic_DNA"/>
</dbReference>
<comment type="subcellular location">
    <subcellularLocation>
        <location evidence="2">Cell membrane</location>
    </subcellularLocation>
</comment>
<dbReference type="SUPFAM" id="SSF55874">
    <property type="entry name" value="ATPase domain of HSP90 chaperone/DNA topoisomerase II/histidine kinase"/>
    <property type="match status" value="1"/>
</dbReference>
<dbReference type="InterPro" id="IPR050428">
    <property type="entry name" value="TCS_sensor_his_kinase"/>
</dbReference>
<sequence length="626" mass="66122">MGDAAGTCCRVETRCRTGAPACMTPWDASAGNQGETMHLFKSIRGKVSVITVAVCAAAMVAITAAVALATGWAISATISGSLDQRLDEIEAQVAAGQMPDELRGTGADLVQIIDESGNVVASSDWASDVAPISEGGLAPGEERRGERGRVSLTFDMADEQPAEDDADDVVPQAEEREQADPSATPQSSPSRPQASVPAASSNYNSGYSSAPAPSQPQQAASNYDDGGNSGYDDGGDSGYDGDASARGRIHAHARHFVQQRLPFVAEQAGVSSAQELSVSVEEMHIDATTALGIEGPILVVERGVQTPDGVVTIAALTSLAPAREAMRTVAIVLAIAMLGSLCAVAVLSWFAVARTLAPVERMRAEAATISIGDLSRRLPVPEHDRDLEPLATTFNDMLARLEAAVAEQRRFVSDASHELKSPVAAIRVMLETMRDHPDAVDADTLANDLLSENERLGGIVSNLLLLARQDEGVSRLDKQQLDLCDLLYEEASSLKARASCEVDVSGVEPVVCTADHEALSHAVRNVLDNAARYARSRVAISCRNVENADGEFVEIVVSDDGPGIPEQDRERVFGRFVRLEEGRSRKNGSTGLGLSVVRTIARQHGGDARFIDPELGGASIAIRIEA</sequence>
<dbReference type="InterPro" id="IPR003594">
    <property type="entry name" value="HATPase_dom"/>
</dbReference>
<dbReference type="Pfam" id="PF00672">
    <property type="entry name" value="HAMP"/>
    <property type="match status" value="1"/>
</dbReference>
<dbReference type="Gene3D" id="1.10.287.130">
    <property type="match status" value="1"/>
</dbReference>
<dbReference type="EC" id="2.7.13.3" evidence="3"/>
<keyword evidence="5" id="KW-0808">Transferase</keyword>
<dbReference type="PANTHER" id="PTHR45436:SF5">
    <property type="entry name" value="SENSOR HISTIDINE KINASE TRCS"/>
    <property type="match status" value="1"/>
</dbReference>
<keyword evidence="16" id="KW-1185">Reference proteome</keyword>
<dbReference type="PRINTS" id="PR00344">
    <property type="entry name" value="BCTRLSENSOR"/>
</dbReference>
<keyword evidence="8 12" id="KW-1133">Transmembrane helix</keyword>
<gene>
    <name evidence="15" type="ORF">B5G21_01885</name>
</gene>
<reference evidence="16" key="1">
    <citation type="submission" date="2017-04" db="EMBL/GenBank/DDBJ databases">
        <title>Function of individual gut microbiota members based on whole genome sequencing of pure cultures obtained from chicken caecum.</title>
        <authorList>
            <person name="Medvecky M."/>
            <person name="Cejkova D."/>
            <person name="Polansky O."/>
            <person name="Karasova D."/>
            <person name="Kubasova T."/>
            <person name="Cizek A."/>
            <person name="Rychlik I."/>
        </authorList>
    </citation>
    <scope>NUCLEOTIDE SEQUENCE [LARGE SCALE GENOMIC DNA]</scope>
    <source>
        <strain evidence="16">An70</strain>
    </source>
</reference>
<dbReference type="STRING" id="1118060.GCA_000311845_01773"/>
<dbReference type="AlphaFoldDB" id="A0A1Y3U7D9"/>
<dbReference type="SMART" id="SM00304">
    <property type="entry name" value="HAMP"/>
    <property type="match status" value="1"/>
</dbReference>
<comment type="catalytic activity">
    <reaction evidence="1">
        <text>ATP + protein L-histidine = ADP + protein N-phospho-L-histidine.</text>
        <dbReference type="EC" id="2.7.13.3"/>
    </reaction>
</comment>
<evidence type="ECO:0000256" key="6">
    <source>
        <dbReference type="ARBA" id="ARBA00022692"/>
    </source>
</evidence>
<feature type="domain" description="Histidine kinase" evidence="13">
    <location>
        <begin position="414"/>
        <end position="626"/>
    </location>
</feature>
<protein>
    <recommendedName>
        <fullName evidence="3">histidine kinase</fullName>
        <ecNumber evidence="3">2.7.13.3</ecNumber>
    </recommendedName>
</protein>
<feature type="region of interest" description="Disordered" evidence="11">
    <location>
        <begin position="155"/>
        <end position="244"/>
    </location>
</feature>
<evidence type="ECO:0000256" key="2">
    <source>
        <dbReference type="ARBA" id="ARBA00004236"/>
    </source>
</evidence>
<feature type="transmembrane region" description="Helical" evidence="12">
    <location>
        <begin position="47"/>
        <end position="74"/>
    </location>
</feature>
<evidence type="ECO:0000256" key="3">
    <source>
        <dbReference type="ARBA" id="ARBA00012438"/>
    </source>
</evidence>
<evidence type="ECO:0000256" key="7">
    <source>
        <dbReference type="ARBA" id="ARBA00022777"/>
    </source>
</evidence>
<evidence type="ECO:0000259" key="14">
    <source>
        <dbReference type="PROSITE" id="PS50885"/>
    </source>
</evidence>
<dbReference type="PANTHER" id="PTHR45436">
    <property type="entry name" value="SENSOR HISTIDINE KINASE YKOH"/>
    <property type="match status" value="1"/>
</dbReference>
<evidence type="ECO:0000259" key="13">
    <source>
        <dbReference type="PROSITE" id="PS50109"/>
    </source>
</evidence>
<evidence type="ECO:0000256" key="5">
    <source>
        <dbReference type="ARBA" id="ARBA00022679"/>
    </source>
</evidence>
<name>A0A1Y3U7D9_9ACTN</name>
<evidence type="ECO:0000313" key="15">
    <source>
        <dbReference type="EMBL" id="OUN44055.1"/>
    </source>
</evidence>